<evidence type="ECO:0000313" key="10">
    <source>
        <dbReference type="EMBL" id="MBC9810970.1"/>
    </source>
</evidence>
<keyword evidence="3 9" id="KW-0812">Transmembrane</keyword>
<protein>
    <submittedName>
        <fullName evidence="10">Twin-arginine translocase TatA/TatE family subunit</fullName>
    </submittedName>
</protein>
<evidence type="ECO:0000256" key="8">
    <source>
        <dbReference type="SAM" id="MobiDB-lite"/>
    </source>
</evidence>
<name>A0A8J6PD20_9FLAO</name>
<reference evidence="10" key="1">
    <citation type="submission" date="2020-09" db="EMBL/GenBank/DDBJ databases">
        <title>Taishania pollutisoli gen. nov., sp. nov., Isolated from Tetrabromobisphenol A-Contaminated Soil.</title>
        <authorList>
            <person name="Chen Q."/>
        </authorList>
    </citation>
    <scope>NUCLEOTIDE SEQUENCE</scope>
    <source>
        <strain evidence="10">CZZ-1</strain>
    </source>
</reference>
<comment type="caution">
    <text evidence="10">The sequence shown here is derived from an EMBL/GenBank/DDBJ whole genome shotgun (WGS) entry which is preliminary data.</text>
</comment>
<dbReference type="Pfam" id="PF02416">
    <property type="entry name" value="TatA_B_E"/>
    <property type="match status" value="1"/>
</dbReference>
<feature type="compositionally biased region" description="Basic and acidic residues" evidence="8">
    <location>
        <begin position="79"/>
        <end position="93"/>
    </location>
</feature>
<keyword evidence="2" id="KW-0813">Transport</keyword>
<evidence type="ECO:0000256" key="5">
    <source>
        <dbReference type="ARBA" id="ARBA00022989"/>
    </source>
</evidence>
<evidence type="ECO:0000313" key="11">
    <source>
        <dbReference type="Proteomes" id="UP000652681"/>
    </source>
</evidence>
<dbReference type="RefSeq" id="WP_163492227.1">
    <property type="nucleotide sequence ID" value="NZ_JACVEL010000001.1"/>
</dbReference>
<dbReference type="AlphaFoldDB" id="A0A8J6PD20"/>
<feature type="compositionally biased region" description="Basic and acidic residues" evidence="8">
    <location>
        <begin position="123"/>
        <end position="134"/>
    </location>
</feature>
<feature type="compositionally biased region" description="Polar residues" evidence="8">
    <location>
        <begin position="104"/>
        <end position="113"/>
    </location>
</feature>
<dbReference type="GO" id="GO:0016020">
    <property type="term" value="C:membrane"/>
    <property type="evidence" value="ECO:0007669"/>
    <property type="project" value="UniProtKB-ARBA"/>
</dbReference>
<gene>
    <name evidence="10" type="ORF">H9Y05_00635</name>
</gene>
<keyword evidence="5 9" id="KW-1133">Transmembrane helix</keyword>
<proteinExistence type="predicted"/>
<dbReference type="Gene3D" id="1.20.5.3310">
    <property type="match status" value="1"/>
</dbReference>
<keyword evidence="11" id="KW-1185">Reference proteome</keyword>
<dbReference type="InterPro" id="IPR003369">
    <property type="entry name" value="TatA/B/E"/>
</dbReference>
<keyword evidence="7 9" id="KW-0472">Membrane</keyword>
<evidence type="ECO:0000256" key="3">
    <source>
        <dbReference type="ARBA" id="ARBA00022692"/>
    </source>
</evidence>
<keyword evidence="6" id="KW-0811">Translocation</keyword>
<organism evidence="10 11">
    <name type="scientific">Taishania pollutisoli</name>
    <dbReference type="NCBI Taxonomy" id="2766479"/>
    <lineage>
        <taxon>Bacteria</taxon>
        <taxon>Pseudomonadati</taxon>
        <taxon>Bacteroidota</taxon>
        <taxon>Flavobacteriia</taxon>
        <taxon>Flavobacteriales</taxon>
        <taxon>Crocinitomicaceae</taxon>
        <taxon>Taishania</taxon>
    </lineage>
</organism>
<dbReference type="EMBL" id="JACVEL010000001">
    <property type="protein sequence ID" value="MBC9810970.1"/>
    <property type="molecule type" value="Genomic_DNA"/>
</dbReference>
<evidence type="ECO:0000256" key="1">
    <source>
        <dbReference type="ARBA" id="ARBA00004167"/>
    </source>
</evidence>
<sequence>MYLFLNDVAGSEILLILLFILIFFGSKSIPGIAKTMGRTIRQIQDATSDIQNEIKKSTNEYKKDLNLDGIFKETTEEIRRPIDQMVDELDHSVKYTPPPRANFPPNQTATESPVQPPSIPEQTEQKTGETDELPKQVLDTATTETPKEEKA</sequence>
<keyword evidence="4" id="KW-0653">Protein transport</keyword>
<accession>A0A8J6PD20</accession>
<comment type="subcellular location">
    <subcellularLocation>
        <location evidence="1">Membrane</location>
        <topology evidence="1">Single-pass membrane protein</topology>
    </subcellularLocation>
</comment>
<evidence type="ECO:0000256" key="4">
    <source>
        <dbReference type="ARBA" id="ARBA00022927"/>
    </source>
</evidence>
<feature type="region of interest" description="Disordered" evidence="8">
    <location>
        <begin position="79"/>
        <end position="151"/>
    </location>
</feature>
<evidence type="ECO:0000256" key="9">
    <source>
        <dbReference type="SAM" id="Phobius"/>
    </source>
</evidence>
<feature type="transmembrane region" description="Helical" evidence="9">
    <location>
        <begin position="13"/>
        <end position="33"/>
    </location>
</feature>
<evidence type="ECO:0000256" key="2">
    <source>
        <dbReference type="ARBA" id="ARBA00022448"/>
    </source>
</evidence>
<dbReference type="Proteomes" id="UP000652681">
    <property type="component" value="Unassembled WGS sequence"/>
</dbReference>
<evidence type="ECO:0000256" key="7">
    <source>
        <dbReference type="ARBA" id="ARBA00023136"/>
    </source>
</evidence>
<evidence type="ECO:0000256" key="6">
    <source>
        <dbReference type="ARBA" id="ARBA00023010"/>
    </source>
</evidence>
<dbReference type="GO" id="GO:0015031">
    <property type="term" value="P:protein transport"/>
    <property type="evidence" value="ECO:0007669"/>
    <property type="project" value="UniProtKB-KW"/>
</dbReference>